<dbReference type="GO" id="GO:0004861">
    <property type="term" value="F:cyclin-dependent protein serine/threonine kinase inhibitor activity"/>
    <property type="evidence" value="ECO:0007669"/>
    <property type="project" value="InterPro"/>
</dbReference>
<dbReference type="AlphaFoldDB" id="A0A2H1VSB8"/>
<evidence type="ECO:0000256" key="2">
    <source>
        <dbReference type="ARBA" id="ARBA00023013"/>
    </source>
</evidence>
<name>A0A2H1VSB8_SPOFR</name>
<dbReference type="GO" id="GO:0005634">
    <property type="term" value="C:nucleus"/>
    <property type="evidence" value="ECO:0007669"/>
    <property type="project" value="InterPro"/>
</dbReference>
<dbReference type="Gene3D" id="4.10.365.10">
    <property type="entry name" value="p27"/>
    <property type="match status" value="1"/>
</dbReference>
<comment type="similarity">
    <text evidence="1">Belongs to the CDI family.</text>
</comment>
<sequence length="222" mass="26031">MTFLTKNHLVPTTAFRTEALVVRSSRSGISPTGTHLWWSDGSLRSARNAMPRTDYLITPKMQGHAVMHDARRKKNKVRQIMAERVRMTQETIMDTPPTTPPGIPSRNVRRCLFPDTLDQITRQEFRKEFYEEIQKDRIKMKEKYNFDSVNEVALEGKNYEWYKKVNNEWEYMEPLPVKGIDSTMTPHREPDNRSLPEIGKRKRDAGPNEPDHQAVKKRLSYN</sequence>
<accession>A0A2H1VSB8</accession>
<evidence type="ECO:0000313" key="5">
    <source>
        <dbReference type="EMBL" id="SOQ43688.1"/>
    </source>
</evidence>
<feature type="region of interest" description="Disordered" evidence="3">
    <location>
        <begin position="178"/>
        <end position="222"/>
    </location>
</feature>
<dbReference type="GO" id="GO:0051726">
    <property type="term" value="P:regulation of cell cycle"/>
    <property type="evidence" value="ECO:0007669"/>
    <property type="project" value="InterPro"/>
</dbReference>
<evidence type="ECO:0000259" key="4">
    <source>
        <dbReference type="Pfam" id="PF02234"/>
    </source>
</evidence>
<dbReference type="Pfam" id="PF02234">
    <property type="entry name" value="CDI"/>
    <property type="match status" value="1"/>
</dbReference>
<keyword evidence="2" id="KW-0649">Protein kinase inhibitor</keyword>
<dbReference type="InterPro" id="IPR003175">
    <property type="entry name" value="CDI_dom"/>
</dbReference>
<evidence type="ECO:0000256" key="1">
    <source>
        <dbReference type="ARBA" id="ARBA00006726"/>
    </source>
</evidence>
<protein>
    <submittedName>
        <fullName evidence="5">SFRICE_016207</fullName>
    </submittedName>
</protein>
<feature type="domain" description="Cyclin-dependent kinase inhibitor" evidence="4">
    <location>
        <begin position="120"/>
        <end position="161"/>
    </location>
</feature>
<dbReference type="EMBL" id="ODYU01004134">
    <property type="protein sequence ID" value="SOQ43688.1"/>
    <property type="molecule type" value="Genomic_DNA"/>
</dbReference>
<proteinExistence type="inferred from homology"/>
<evidence type="ECO:0000256" key="3">
    <source>
        <dbReference type="SAM" id="MobiDB-lite"/>
    </source>
</evidence>
<reference evidence="5" key="1">
    <citation type="submission" date="2016-07" db="EMBL/GenBank/DDBJ databases">
        <authorList>
            <person name="Bretaudeau A."/>
        </authorList>
    </citation>
    <scope>NUCLEOTIDE SEQUENCE</scope>
    <source>
        <strain evidence="5">Rice</strain>
        <tissue evidence="5">Whole body</tissue>
    </source>
</reference>
<organism evidence="5">
    <name type="scientific">Spodoptera frugiperda</name>
    <name type="common">Fall armyworm</name>
    <dbReference type="NCBI Taxonomy" id="7108"/>
    <lineage>
        <taxon>Eukaryota</taxon>
        <taxon>Metazoa</taxon>
        <taxon>Ecdysozoa</taxon>
        <taxon>Arthropoda</taxon>
        <taxon>Hexapoda</taxon>
        <taxon>Insecta</taxon>
        <taxon>Pterygota</taxon>
        <taxon>Neoptera</taxon>
        <taxon>Endopterygota</taxon>
        <taxon>Lepidoptera</taxon>
        <taxon>Glossata</taxon>
        <taxon>Ditrysia</taxon>
        <taxon>Noctuoidea</taxon>
        <taxon>Noctuidae</taxon>
        <taxon>Amphipyrinae</taxon>
        <taxon>Spodoptera</taxon>
    </lineage>
</organism>
<feature type="compositionally biased region" description="Basic and acidic residues" evidence="3">
    <location>
        <begin position="204"/>
        <end position="214"/>
    </location>
</feature>
<gene>
    <name evidence="5" type="ORF">SFRICE_016207</name>
</gene>
<dbReference type="InterPro" id="IPR044898">
    <property type="entry name" value="CDI_dom_sf"/>
</dbReference>